<comment type="caution">
    <text evidence="4">The sequence shown here is derived from an EMBL/GenBank/DDBJ whole genome shotgun (WGS) entry which is preliminary data.</text>
</comment>
<dbReference type="PANTHER" id="PTHR43420:SF47">
    <property type="entry name" value="N-ACETYLTRANSFERASE DOMAIN-CONTAINING PROTEIN"/>
    <property type="match status" value="1"/>
</dbReference>
<dbReference type="CDD" id="cd04301">
    <property type="entry name" value="NAT_SF"/>
    <property type="match status" value="2"/>
</dbReference>
<dbReference type="Gene3D" id="3.40.630.30">
    <property type="match status" value="2"/>
</dbReference>
<dbReference type="PROSITE" id="PS51186">
    <property type="entry name" value="GNAT"/>
    <property type="match status" value="2"/>
</dbReference>
<dbReference type="PANTHER" id="PTHR43420">
    <property type="entry name" value="ACETYLTRANSFERASE"/>
    <property type="match status" value="1"/>
</dbReference>
<protein>
    <submittedName>
        <fullName evidence="4">GNAT family N-acetyltransferase</fullName>
    </submittedName>
</protein>
<keyword evidence="2" id="KW-0012">Acyltransferase</keyword>
<dbReference type="InterPro" id="IPR016181">
    <property type="entry name" value="Acyl_CoA_acyltransferase"/>
</dbReference>
<gene>
    <name evidence="4" type="ORF">H9637_10560</name>
</gene>
<name>A0ABR8YT90_9CLOT</name>
<accession>A0ABR8YT90</accession>
<evidence type="ECO:0000313" key="4">
    <source>
        <dbReference type="EMBL" id="MBD8047474.1"/>
    </source>
</evidence>
<feature type="domain" description="N-acetyltransferase" evidence="3">
    <location>
        <begin position="172"/>
        <end position="316"/>
    </location>
</feature>
<keyword evidence="5" id="KW-1185">Reference proteome</keyword>
<organism evidence="4 5">
    <name type="scientific">Clostridium faecium</name>
    <dbReference type="NCBI Taxonomy" id="2762223"/>
    <lineage>
        <taxon>Bacteria</taxon>
        <taxon>Bacillati</taxon>
        <taxon>Bacillota</taxon>
        <taxon>Clostridia</taxon>
        <taxon>Eubacteriales</taxon>
        <taxon>Clostridiaceae</taxon>
        <taxon>Clostridium</taxon>
    </lineage>
</organism>
<evidence type="ECO:0000256" key="2">
    <source>
        <dbReference type="ARBA" id="ARBA00023315"/>
    </source>
</evidence>
<reference evidence="4 5" key="1">
    <citation type="submission" date="2020-08" db="EMBL/GenBank/DDBJ databases">
        <title>A Genomic Blueprint of the Chicken Gut Microbiome.</title>
        <authorList>
            <person name="Gilroy R."/>
            <person name="Ravi A."/>
            <person name="Getino M."/>
            <person name="Pursley I."/>
            <person name="Horton D.L."/>
            <person name="Alikhan N.-F."/>
            <person name="Baker D."/>
            <person name="Gharbi K."/>
            <person name="Hall N."/>
            <person name="Watson M."/>
            <person name="Adriaenssens E.M."/>
            <person name="Foster-Nyarko E."/>
            <person name="Jarju S."/>
            <person name="Secka A."/>
            <person name="Antonio M."/>
            <person name="Oren A."/>
            <person name="Chaudhuri R."/>
            <person name="La Ragione R.M."/>
            <person name="Hildebrand F."/>
            <person name="Pallen M.J."/>
        </authorList>
    </citation>
    <scope>NUCLEOTIDE SEQUENCE [LARGE SCALE GENOMIC DNA]</scope>
    <source>
        <strain evidence="4 5">N37</strain>
    </source>
</reference>
<dbReference type="Pfam" id="PF00583">
    <property type="entry name" value="Acetyltransf_1"/>
    <property type="match status" value="2"/>
</dbReference>
<dbReference type="InterPro" id="IPR000182">
    <property type="entry name" value="GNAT_dom"/>
</dbReference>
<evidence type="ECO:0000256" key="1">
    <source>
        <dbReference type="ARBA" id="ARBA00022679"/>
    </source>
</evidence>
<dbReference type="EMBL" id="JACSQB010000078">
    <property type="protein sequence ID" value="MBD8047474.1"/>
    <property type="molecule type" value="Genomic_DNA"/>
</dbReference>
<dbReference type="InterPro" id="IPR050680">
    <property type="entry name" value="YpeA/RimI_acetyltransf"/>
</dbReference>
<proteinExistence type="predicted"/>
<keyword evidence="1" id="KW-0808">Transferase</keyword>
<dbReference type="Proteomes" id="UP000627166">
    <property type="component" value="Unassembled WGS sequence"/>
</dbReference>
<dbReference type="RefSeq" id="WP_191740442.1">
    <property type="nucleotide sequence ID" value="NZ_JACSQB010000078.1"/>
</dbReference>
<dbReference type="SUPFAM" id="SSF55729">
    <property type="entry name" value="Acyl-CoA N-acyltransferases (Nat)"/>
    <property type="match status" value="2"/>
</dbReference>
<evidence type="ECO:0000259" key="3">
    <source>
        <dbReference type="PROSITE" id="PS51186"/>
    </source>
</evidence>
<dbReference type="Gene3D" id="1.10.287.900">
    <property type="entry name" value="The crystal structure of the spermine/spermidine acetyltransferase from enterococcus faecali"/>
    <property type="match status" value="1"/>
</dbReference>
<sequence>MNSELSLYEVKLKEEVDFFWEKREQYVKEDIIPNCTLGNPLSEDVKKWLFSKEYKNHIMNLFNRKRDQLKIVFFRKNNEYVGFCIYVTYISEDGKCFIIDYCIDSKYRNQGLGRQFFYLLKDKVGGEGAKYFALNLSNEDNQRFWKSLGFKKAYVDEYGEDVYINRLNMNNIHFRDIDNTNKPEVRKIKLKPEQEKFIETIDQCLEEADTYDEWHPVAIYYNEEVIGFAMYGSFGYNKDTWIDRIIIDEKHQGKGFGKSAMKKLIDIVLKEYGVNTIYLSIVEGNTVAYNLYESIGFKYMNEKDPSNGELLFQYIV</sequence>
<dbReference type="InterPro" id="IPR027455">
    <property type="entry name" value="Sper_AcTfrase_N"/>
</dbReference>
<evidence type="ECO:0000313" key="5">
    <source>
        <dbReference type="Proteomes" id="UP000627166"/>
    </source>
</evidence>
<feature type="domain" description="N-acetyltransferase" evidence="3">
    <location>
        <begin position="5"/>
        <end position="170"/>
    </location>
</feature>